<accession>A0A8J4Q0Z2</accession>
<dbReference type="Proteomes" id="UP000695562">
    <property type="component" value="Unassembled WGS sequence"/>
</dbReference>
<sequence length="209" mass="24600">MSSTLKIVNQGTVIGKNPLYRLFANTEECCQWFQANHLTATEIFCCYYTKAAGKKSLNHDEVLHVALRYGWIDGVASKLKEGIFCNRWVPRRKNSNWSYRNICITEQLIKDGLMQPNGMVEFNKRAIKDKEEVYRMENPDLSLAYLKKLKKDQEGYKYFKSQSESYQKNCFKWIMSAKREETQLARLHELIESNQDQSKVQRFTTVKKK</sequence>
<comment type="caution">
    <text evidence="1">The sequence shown here is derived from an EMBL/GenBank/DDBJ whole genome shotgun (WGS) entry which is preliminary data.</text>
</comment>
<dbReference type="Pfam" id="PF13376">
    <property type="entry name" value="OmdA"/>
    <property type="match status" value="1"/>
</dbReference>
<name>A0A8J4Q0Z2_9MYCE</name>
<gene>
    <name evidence="1" type="ORF">CYY_000917</name>
</gene>
<organism evidence="1 2">
    <name type="scientific">Polysphondylium violaceum</name>
    <dbReference type="NCBI Taxonomy" id="133409"/>
    <lineage>
        <taxon>Eukaryota</taxon>
        <taxon>Amoebozoa</taxon>
        <taxon>Evosea</taxon>
        <taxon>Eumycetozoa</taxon>
        <taxon>Dictyostelia</taxon>
        <taxon>Dictyosteliales</taxon>
        <taxon>Dictyosteliaceae</taxon>
        <taxon>Polysphondylium</taxon>
    </lineage>
</organism>
<dbReference type="AlphaFoldDB" id="A0A8J4Q0Z2"/>
<protein>
    <submittedName>
        <fullName evidence="1">Uncharacterized protein</fullName>
    </submittedName>
</protein>
<keyword evidence="2" id="KW-1185">Reference proteome</keyword>
<reference evidence="1" key="1">
    <citation type="submission" date="2020-01" db="EMBL/GenBank/DDBJ databases">
        <title>Development of genomics and gene disruption for Polysphondylium violaceum indicates a role for the polyketide synthase stlB in stalk morphogenesis.</title>
        <authorList>
            <person name="Narita B."/>
            <person name="Kawabe Y."/>
            <person name="Kin K."/>
            <person name="Saito T."/>
            <person name="Gibbs R."/>
            <person name="Kuspa A."/>
            <person name="Muzny D."/>
            <person name="Queller D."/>
            <person name="Richards S."/>
            <person name="Strassman J."/>
            <person name="Sucgang R."/>
            <person name="Worley K."/>
            <person name="Schaap P."/>
        </authorList>
    </citation>
    <scope>NUCLEOTIDE SEQUENCE</scope>
    <source>
        <strain evidence="1">QSvi11</strain>
    </source>
</reference>
<dbReference type="EMBL" id="AJWJ01000019">
    <property type="protein sequence ID" value="KAF2077796.1"/>
    <property type="molecule type" value="Genomic_DNA"/>
</dbReference>
<evidence type="ECO:0000313" key="1">
    <source>
        <dbReference type="EMBL" id="KAF2077796.1"/>
    </source>
</evidence>
<dbReference type="OrthoDB" id="19385at2759"/>
<proteinExistence type="predicted"/>
<evidence type="ECO:0000313" key="2">
    <source>
        <dbReference type="Proteomes" id="UP000695562"/>
    </source>
</evidence>